<dbReference type="STRING" id="281362.AT959_12415"/>
<comment type="caution">
    <text evidence="1">The sequence shown here is derived from an EMBL/GenBank/DDBJ whole genome shotgun (WGS) entry which is preliminary data.</text>
</comment>
<reference evidence="1 2" key="1">
    <citation type="submission" date="2015-12" db="EMBL/GenBank/DDBJ databases">
        <title>Nitrous oxide reduction kinetics distinguish bacteria harboring typical versus atypical NosZ.</title>
        <authorList>
            <person name="Yoon S."/>
            <person name="Nissen S."/>
            <person name="Park D."/>
            <person name="Sanford R.A."/>
            <person name="Loeffler F.E."/>
        </authorList>
    </citation>
    <scope>NUCLEOTIDE SEQUENCE [LARGE SCALE GENOMIC DNA]</scope>
    <source>
        <strain evidence="1 2">ATCC BAA-841</strain>
    </source>
</reference>
<keyword evidence="2" id="KW-1185">Reference proteome</keyword>
<dbReference type="Proteomes" id="UP000070186">
    <property type="component" value="Unassembled WGS sequence"/>
</dbReference>
<organism evidence="1 2">
    <name type="scientific">Dechloromonas denitrificans</name>
    <dbReference type="NCBI Taxonomy" id="281362"/>
    <lineage>
        <taxon>Bacteria</taxon>
        <taxon>Pseudomonadati</taxon>
        <taxon>Pseudomonadota</taxon>
        <taxon>Betaproteobacteria</taxon>
        <taxon>Rhodocyclales</taxon>
        <taxon>Azonexaceae</taxon>
        <taxon>Dechloromonas</taxon>
    </lineage>
</organism>
<sequence length="204" mass="21852">MDAWQKLEIVSKVVAAILIPLTIAYLGNEVATANKQRDSETKFVEIATAILSKEPTAGQTQDSKNLRKWAVEVIDRFSGVPMPRETAEALIQTTALPQVGKAAVPTESQPDAPGTWGVVFGGDPTLDAAKFEVTKTAEKMGIGPGVIFRRSGSFRSVKVYVSRAEAEDAAGKARAVRPSAYVVNMSTWCPTSTEKGGYFECSAP</sequence>
<dbReference type="AlphaFoldDB" id="A0A133XGV8"/>
<dbReference type="EMBL" id="LODL01000021">
    <property type="protein sequence ID" value="KXB30168.1"/>
    <property type="molecule type" value="Genomic_DNA"/>
</dbReference>
<evidence type="ECO:0000313" key="1">
    <source>
        <dbReference type="EMBL" id="KXB30168.1"/>
    </source>
</evidence>
<name>A0A133XGV8_9RHOO</name>
<dbReference type="RefSeq" id="WP_066883531.1">
    <property type="nucleotide sequence ID" value="NZ_LODL01000021.1"/>
</dbReference>
<proteinExistence type="predicted"/>
<evidence type="ECO:0000313" key="2">
    <source>
        <dbReference type="Proteomes" id="UP000070186"/>
    </source>
</evidence>
<accession>A0A133XGV8</accession>
<protein>
    <submittedName>
        <fullName evidence="1">Uncharacterized protein</fullName>
    </submittedName>
</protein>
<gene>
    <name evidence="1" type="ORF">AT959_12415</name>
</gene>